<feature type="domain" description="Retrotransposon Copia-like N-terminal" evidence="4">
    <location>
        <begin position="29"/>
        <end position="65"/>
    </location>
</feature>
<feature type="region of interest" description="Disordered" evidence="1">
    <location>
        <begin position="1"/>
        <end position="23"/>
    </location>
</feature>
<dbReference type="EMBL" id="JAMZMK010004714">
    <property type="protein sequence ID" value="KAI7754027.1"/>
    <property type="molecule type" value="Genomic_DNA"/>
</dbReference>
<feature type="domain" description="PGG" evidence="3">
    <location>
        <begin position="676"/>
        <end position="789"/>
    </location>
</feature>
<dbReference type="SUPFAM" id="SSF48403">
    <property type="entry name" value="Ankyrin repeat"/>
    <property type="match status" value="1"/>
</dbReference>
<keyword evidence="2" id="KW-1133">Transmembrane helix</keyword>
<evidence type="ECO:0000256" key="2">
    <source>
        <dbReference type="SAM" id="Phobius"/>
    </source>
</evidence>
<organism evidence="5 6">
    <name type="scientific">Ambrosia artemisiifolia</name>
    <name type="common">Common ragweed</name>
    <dbReference type="NCBI Taxonomy" id="4212"/>
    <lineage>
        <taxon>Eukaryota</taxon>
        <taxon>Viridiplantae</taxon>
        <taxon>Streptophyta</taxon>
        <taxon>Embryophyta</taxon>
        <taxon>Tracheophyta</taxon>
        <taxon>Spermatophyta</taxon>
        <taxon>Magnoliopsida</taxon>
        <taxon>eudicotyledons</taxon>
        <taxon>Gunneridae</taxon>
        <taxon>Pentapetalae</taxon>
        <taxon>asterids</taxon>
        <taxon>campanulids</taxon>
        <taxon>Asterales</taxon>
        <taxon>Asteraceae</taxon>
        <taxon>Asteroideae</taxon>
        <taxon>Heliantheae alliance</taxon>
        <taxon>Heliantheae</taxon>
        <taxon>Ambrosia</taxon>
    </lineage>
</organism>
<gene>
    <name evidence="5" type="ORF">M8C21_004823</name>
</gene>
<keyword evidence="2" id="KW-0472">Membrane</keyword>
<dbReference type="PANTHER" id="PTHR24177:SF467">
    <property type="entry name" value="PGG DOMAIN, RETROTRANSPOSON COPIA-LIKE PROTEIN"/>
    <property type="match status" value="1"/>
</dbReference>
<evidence type="ECO:0000259" key="4">
    <source>
        <dbReference type="Pfam" id="PF14244"/>
    </source>
</evidence>
<evidence type="ECO:0000259" key="3">
    <source>
        <dbReference type="Pfam" id="PF13962"/>
    </source>
</evidence>
<comment type="caution">
    <text evidence="5">The sequence shown here is derived from an EMBL/GenBank/DDBJ whole genome shotgun (WGS) entry which is preliminary data.</text>
</comment>
<feature type="transmembrane region" description="Helical" evidence="2">
    <location>
        <begin position="766"/>
        <end position="790"/>
    </location>
</feature>
<feature type="transmembrane region" description="Helical" evidence="2">
    <location>
        <begin position="796"/>
        <end position="816"/>
    </location>
</feature>
<reference evidence="5" key="1">
    <citation type="submission" date="2022-06" db="EMBL/GenBank/DDBJ databases">
        <title>Uncovering the hologenomic basis of an extraordinary plant invasion.</title>
        <authorList>
            <person name="Bieker V.C."/>
            <person name="Martin M.D."/>
            <person name="Gilbert T."/>
            <person name="Hodgins K."/>
            <person name="Battlay P."/>
            <person name="Petersen B."/>
            <person name="Wilson J."/>
        </authorList>
    </citation>
    <scope>NUCLEOTIDE SEQUENCE</scope>
    <source>
        <strain evidence="5">AA19_3_7</strain>
        <tissue evidence="5">Leaf</tissue>
    </source>
</reference>
<protein>
    <submittedName>
        <fullName evidence="5">Uncharacterized protein</fullName>
    </submittedName>
</protein>
<dbReference type="Pfam" id="PF13962">
    <property type="entry name" value="PGG"/>
    <property type="match status" value="1"/>
</dbReference>
<dbReference type="GO" id="GO:0016020">
    <property type="term" value="C:membrane"/>
    <property type="evidence" value="ECO:0007669"/>
    <property type="project" value="TreeGrafter"/>
</dbReference>
<dbReference type="AlphaFoldDB" id="A0AAD5D6Q6"/>
<dbReference type="Gene3D" id="1.25.40.20">
    <property type="entry name" value="Ankyrin repeat-containing domain"/>
    <property type="match status" value="1"/>
</dbReference>
<feature type="domain" description="Retrotransposon Copia-like N-terminal" evidence="4">
    <location>
        <begin position="151"/>
        <end position="190"/>
    </location>
</feature>
<proteinExistence type="predicted"/>
<dbReference type="InterPro" id="IPR029472">
    <property type="entry name" value="Copia-like_N"/>
</dbReference>
<keyword evidence="6" id="KW-1185">Reference proteome</keyword>
<accession>A0AAD5D6Q6</accession>
<sequence length="844" mass="95288">MAPSTSKSINEGSQQNPSTSNVDVASVDSIKLDGQSNYVQWQKQMLSLIDSKEMRGHIDGTVKEPQMTYGSKTRAGALAYATKHGDWKKSDTVVRELILGSLSEDVKGTVVGLETAYDIWNALKANYYTITYEKMEKGSIQYPYPSHVNAASFVSIKLGKSNYVSWRKQMMTLVSSHDMLGFVNGNIKRPQTKDTEDLMWARSDALVQGWIYGSLTEDVMATIVHLNTAHDVWITLKEIYSTPPAPLSGVTNDFDKYIELRKAIDTGDWEKAEVIFNQHEKALIDPIDQNGNTALRIAIGNKANIIFLEKLLNQIVFNKGSYQTLAKVLRYAIECGNDVAVKKLVQKDVHLLFVEDDAYLPLVTAAVSSRRNIFDYLFKACKHNIELNKNVTDGYINPFVGKAGFTLLTYTISAGFFDIAYDLVKNDCPPELPMANHIDIEEALYVPIENCCDTRNNPDIENQETNKANLGTWKSNVDSVTERIYAEFWKAVRHVPHIKRLHEDKVKHNKVLTILKFICKEVSKLEDSGPEYYEKALILAVENNIPEVIEHITKRFPLSIQNTRDNGYTLYELSIMYRSENAYNYLVHEKTYQEDLHHQDSLSSDDNLLHMAAKLAPQDKLNMVTGAALQMQRELQWFEEVRKLVSTKEREAKNKEKKTPIMVFKNEHEDLRKKGEEWMKSTADSYTITAALIVTIVFAAAITVPGGTNGDTGKAIYNTKPSFKVFIVSDAISLFTSTTSLLLFLSILTARYAEEDFLYKLPRRLIFARVMLFVSMTTMLMAFGATLYIMSGQDNSLILIPIVMMTCLPIISFMTLQLPLLVDLIYSTYGHGIFGNLSTLGITS</sequence>
<dbReference type="Proteomes" id="UP001206925">
    <property type="component" value="Unassembled WGS sequence"/>
</dbReference>
<name>A0AAD5D6Q6_AMBAR</name>
<keyword evidence="2" id="KW-0812">Transmembrane</keyword>
<feature type="transmembrane region" description="Helical" evidence="2">
    <location>
        <begin position="725"/>
        <end position="745"/>
    </location>
</feature>
<dbReference type="InterPro" id="IPR036770">
    <property type="entry name" value="Ankyrin_rpt-contain_sf"/>
</dbReference>
<evidence type="ECO:0000256" key="1">
    <source>
        <dbReference type="SAM" id="MobiDB-lite"/>
    </source>
</evidence>
<evidence type="ECO:0000313" key="5">
    <source>
        <dbReference type="EMBL" id="KAI7754027.1"/>
    </source>
</evidence>
<dbReference type="Pfam" id="PF14244">
    <property type="entry name" value="Retrotran_gag_3"/>
    <property type="match status" value="2"/>
</dbReference>
<evidence type="ECO:0000313" key="6">
    <source>
        <dbReference type="Proteomes" id="UP001206925"/>
    </source>
</evidence>
<dbReference type="InterPro" id="IPR026961">
    <property type="entry name" value="PGG_dom"/>
</dbReference>
<dbReference type="PANTHER" id="PTHR24177">
    <property type="entry name" value="CASKIN"/>
    <property type="match status" value="1"/>
</dbReference>
<feature type="transmembrane region" description="Helical" evidence="2">
    <location>
        <begin position="686"/>
        <end position="705"/>
    </location>
</feature>